<comment type="caution">
    <text evidence="1">The sequence shown here is derived from an EMBL/GenBank/DDBJ whole genome shotgun (WGS) entry which is preliminary data.</text>
</comment>
<dbReference type="AlphaFoldDB" id="A0A6H9USK0"/>
<sequence length="119" mass="13050">MTGVYNVSLLQQAALDIDGREVTTYKNKNTDLIHIGGLVSNPQQNGEGEGVKLGVIDDLDIPYCSTRAELIPAIPARTLKTDEILCVQTNEGRWALVQVAFPRSTQLLKLRVGFLKESP</sequence>
<dbReference type="EMBL" id="VZRB01000032">
    <property type="protein sequence ID" value="KAB1141397.1"/>
    <property type="molecule type" value="Genomic_DNA"/>
</dbReference>
<protein>
    <submittedName>
        <fullName evidence="1">Uncharacterized protein</fullName>
    </submittedName>
</protein>
<reference evidence="1 2" key="1">
    <citation type="submission" date="2019-09" db="EMBL/GenBank/DDBJ databases">
        <title>Screening of Novel Bioactive Compounds from Soil-Associated.</title>
        <authorList>
            <person name="Zhao S."/>
        </authorList>
    </citation>
    <scope>NUCLEOTIDE SEQUENCE [LARGE SCALE GENOMIC DNA]</scope>
    <source>
        <strain evidence="1 2">HIT-DPA4</strain>
    </source>
</reference>
<proteinExistence type="predicted"/>
<evidence type="ECO:0000313" key="2">
    <source>
        <dbReference type="Proteomes" id="UP000442707"/>
    </source>
</evidence>
<accession>A0A6H9USK0</accession>
<keyword evidence="2" id="KW-1185">Reference proteome</keyword>
<gene>
    <name evidence="1" type="ORF">F7R91_32755</name>
</gene>
<organism evidence="1 2">
    <name type="scientific">Streptomyces luteolifulvus</name>
    <dbReference type="NCBI Taxonomy" id="2615112"/>
    <lineage>
        <taxon>Bacteria</taxon>
        <taxon>Bacillati</taxon>
        <taxon>Actinomycetota</taxon>
        <taxon>Actinomycetes</taxon>
        <taxon>Kitasatosporales</taxon>
        <taxon>Streptomycetaceae</taxon>
        <taxon>Streptomyces</taxon>
    </lineage>
</organism>
<name>A0A6H9USK0_9ACTN</name>
<dbReference type="RefSeq" id="WP_150955306.1">
    <property type="nucleotide sequence ID" value="NZ_VZRB01000032.1"/>
</dbReference>
<evidence type="ECO:0000313" key="1">
    <source>
        <dbReference type="EMBL" id="KAB1141397.1"/>
    </source>
</evidence>
<dbReference type="Proteomes" id="UP000442707">
    <property type="component" value="Unassembled WGS sequence"/>
</dbReference>